<dbReference type="InterPro" id="IPR002938">
    <property type="entry name" value="FAD-bd"/>
</dbReference>
<organism evidence="5 6">
    <name type="scientific">Nocardia pseudobrasiliensis</name>
    <dbReference type="NCBI Taxonomy" id="45979"/>
    <lineage>
        <taxon>Bacteria</taxon>
        <taxon>Bacillati</taxon>
        <taxon>Actinomycetota</taxon>
        <taxon>Actinomycetes</taxon>
        <taxon>Mycobacteriales</taxon>
        <taxon>Nocardiaceae</taxon>
        <taxon>Nocardia</taxon>
    </lineage>
</organism>
<dbReference type="Gene3D" id="3.40.30.120">
    <property type="match status" value="1"/>
</dbReference>
<dbReference type="PANTHER" id="PTHR43004">
    <property type="entry name" value="TRK SYSTEM POTASSIUM UPTAKE PROTEIN"/>
    <property type="match status" value="1"/>
</dbReference>
<protein>
    <submittedName>
        <fullName evidence="5">2-polyprenyl-6-methoxyphenol hydroxylase-like FAD-dependent oxidoreductase</fullName>
    </submittedName>
</protein>
<keyword evidence="6" id="KW-1185">Reference proteome</keyword>
<gene>
    <name evidence="5" type="ORF">DFR76_103385</name>
</gene>
<dbReference type="AlphaFoldDB" id="A0A370ID31"/>
<dbReference type="Gene3D" id="3.50.50.60">
    <property type="entry name" value="FAD/NAD(P)-binding domain"/>
    <property type="match status" value="1"/>
</dbReference>
<evidence type="ECO:0000256" key="3">
    <source>
        <dbReference type="ARBA" id="ARBA00022827"/>
    </source>
</evidence>
<evidence type="ECO:0000313" key="5">
    <source>
        <dbReference type="EMBL" id="RDI67314.1"/>
    </source>
</evidence>
<accession>A0A370ID31</accession>
<dbReference type="SUPFAM" id="SSF51905">
    <property type="entry name" value="FAD/NAD(P)-binding domain"/>
    <property type="match status" value="1"/>
</dbReference>
<name>A0A370ID31_9NOCA</name>
<comment type="cofactor">
    <cofactor evidence="1">
        <name>FAD</name>
        <dbReference type="ChEBI" id="CHEBI:57692"/>
    </cofactor>
</comment>
<dbReference type="Pfam" id="PF21274">
    <property type="entry name" value="Rng_hyd_C"/>
    <property type="match status" value="1"/>
</dbReference>
<dbReference type="InterPro" id="IPR050641">
    <property type="entry name" value="RIFMO-like"/>
</dbReference>
<evidence type="ECO:0000313" key="6">
    <source>
        <dbReference type="Proteomes" id="UP000254869"/>
    </source>
</evidence>
<dbReference type="Proteomes" id="UP000254869">
    <property type="component" value="Unassembled WGS sequence"/>
</dbReference>
<dbReference type="EMBL" id="QQBC01000003">
    <property type="protein sequence ID" value="RDI67314.1"/>
    <property type="molecule type" value="Genomic_DNA"/>
</dbReference>
<dbReference type="InterPro" id="IPR036188">
    <property type="entry name" value="FAD/NAD-bd_sf"/>
</dbReference>
<keyword evidence="2" id="KW-0285">Flavoprotein</keyword>
<evidence type="ECO:0000256" key="1">
    <source>
        <dbReference type="ARBA" id="ARBA00001974"/>
    </source>
</evidence>
<dbReference type="GO" id="GO:0016709">
    <property type="term" value="F:oxidoreductase activity, acting on paired donors, with incorporation or reduction of molecular oxygen, NAD(P)H as one donor, and incorporation of one atom of oxygen"/>
    <property type="evidence" value="ECO:0007669"/>
    <property type="project" value="UniProtKB-ARBA"/>
</dbReference>
<dbReference type="GO" id="GO:0071949">
    <property type="term" value="F:FAD binding"/>
    <property type="evidence" value="ECO:0007669"/>
    <property type="project" value="InterPro"/>
</dbReference>
<evidence type="ECO:0000259" key="4">
    <source>
        <dbReference type="Pfam" id="PF01494"/>
    </source>
</evidence>
<reference evidence="5 6" key="1">
    <citation type="submission" date="2018-07" db="EMBL/GenBank/DDBJ databases">
        <title>Genomic Encyclopedia of Type Strains, Phase IV (KMG-IV): sequencing the most valuable type-strain genomes for metagenomic binning, comparative biology and taxonomic classification.</title>
        <authorList>
            <person name="Goeker M."/>
        </authorList>
    </citation>
    <scope>NUCLEOTIDE SEQUENCE [LARGE SCALE GENOMIC DNA]</scope>
    <source>
        <strain evidence="5 6">DSM 44290</strain>
    </source>
</reference>
<dbReference type="STRING" id="1210086.GCA_001613105_04295"/>
<comment type="caution">
    <text evidence="5">The sequence shown here is derived from an EMBL/GenBank/DDBJ whole genome shotgun (WGS) entry which is preliminary data.</text>
</comment>
<keyword evidence="3" id="KW-0274">FAD</keyword>
<feature type="domain" description="FAD-binding" evidence="4">
    <location>
        <begin position="15"/>
        <end position="358"/>
    </location>
</feature>
<dbReference type="RefSeq" id="WP_245997507.1">
    <property type="nucleotide sequence ID" value="NZ_QQBC01000003.1"/>
</dbReference>
<proteinExistence type="predicted"/>
<evidence type="ECO:0000256" key="2">
    <source>
        <dbReference type="ARBA" id="ARBA00022630"/>
    </source>
</evidence>
<dbReference type="Pfam" id="PF01494">
    <property type="entry name" value="FAD_binding_3"/>
    <property type="match status" value="1"/>
</dbReference>
<dbReference type="Gene3D" id="3.30.70.2450">
    <property type="match status" value="1"/>
</dbReference>
<sequence>MGDRLGKLEGMGAPDTDVLIVGAGPTGLMLADELALAGVRVVIVDRDHERSRQTKALNLQPRSAEILDWRGWLDPMLELAFTKLTAGHYAGIPLDYSALDSRFAYQIGIVQADVERALEAVLAGYGGAPRRGHELIAIEAGISADDDGVVALLAADGDEYRCTARYLVGADGGRSTVRKLVGVPFPGRDGRYTAVVCDITLARKPAGVAESWAMPEFDPTRTDFVFLLPLRAGLYRFLFGSGRDQHVGRDEEITREEVQRALRSGFGPDIELGELRSGSRFTDATRQVESYRSGRVFLAGDAAHIHSPLGGQGMGLGLQDAFNLGWKLAAAVHGWAPPGLLDSYHRERHPVGAAVLANTRAQGVLTHPDVDMPALRETMTRLLRLPDANRMLSEDISGLSIRYELGPGAGRRAPDRELPDGTRLAEHARSGHGLLLDATPDHRFAALATGWFTRIRYLATDPTDLDASATLIRPDGHIVATTADPGAMTDALTAWFGSGTDGVGKSG</sequence>
<dbReference type="PRINTS" id="PR00420">
    <property type="entry name" value="RNGMNOXGNASE"/>
</dbReference>
<dbReference type="PANTHER" id="PTHR43004:SF19">
    <property type="entry name" value="BINDING MONOOXYGENASE, PUTATIVE (JCVI)-RELATED"/>
    <property type="match status" value="1"/>
</dbReference>